<dbReference type="RefSeq" id="WP_085914211.1">
    <property type="nucleotide sequence ID" value="NZ_AP018920.1"/>
</dbReference>
<protein>
    <submittedName>
        <fullName evidence="4">Glutathione-binding protein GsiB</fullName>
    </submittedName>
</protein>
<comment type="caution">
    <text evidence="4">The sequence shown here is derived from an EMBL/GenBank/DDBJ whole genome shotgun (WGS) entry which is preliminary data.</text>
</comment>
<dbReference type="Proteomes" id="UP000194360">
    <property type="component" value="Unassembled WGS sequence"/>
</dbReference>
<gene>
    <name evidence="4" type="primary">gsiB_6</name>
    <name evidence="4" type="ORF">BG845_04008</name>
</gene>
<dbReference type="Pfam" id="PF00496">
    <property type="entry name" value="SBP_bac_5"/>
    <property type="match status" value="1"/>
</dbReference>
<proteinExistence type="predicted"/>
<keyword evidence="1 2" id="KW-0732">Signal</keyword>
<keyword evidence="5" id="KW-1185">Reference proteome</keyword>
<dbReference type="Gene3D" id="3.10.105.10">
    <property type="entry name" value="Dipeptide-binding Protein, Domain 3"/>
    <property type="match status" value="1"/>
</dbReference>
<name>A0A1Y2MTG5_PSEAH</name>
<dbReference type="GO" id="GO:1904680">
    <property type="term" value="F:peptide transmembrane transporter activity"/>
    <property type="evidence" value="ECO:0007669"/>
    <property type="project" value="TreeGrafter"/>
</dbReference>
<accession>A0A1Y2MTG5</accession>
<sequence>MSTSHTARRAFRIVIGLLAATVLATACSPGAAQTGGSGEPRAGGDLTFLIDSLGDTWIPNNSAISSFQGHVWGHVTDKLVHVDEAGAVSPWVAQSWERNDDATEFTLRLRPGVTFSDGTPLDAAAVVANLDLWAEGRPDEGIRPIGLFPKTYDRAEAVDPATVRVAFSSPTLGFIPTLGYHGSILISPATLARPATEQADLSNAVGSGPYVVESWRDDDSVVLRKRDDYDWAPEVSEHQGAARIDTITYKVVSEQPVRASSVRSGQADVAYNPSPKELESFKAQGFSTATPRYLGFVNGFAVNTAAAPFDDVRVRQALQHGLDRDEILSTVYTPDWLPAESFLQSNVPGATDHSASFAFDRARAEQLLDEAGWVRGADGTRAKDGTPLSVTLHPNPYLATSTAVDELIAQQLRAIGFAVDIRSFDVVTYTQRVDFGSVGLYEVTRSIIDAGTVSGILTDANNGEDWFGVGRSDPKLVELAAGIAGASDPAARDAQLDELQAHVLDQAYFVPITQIVQRIYLQSPRVHDVTYNGVAYANYYTAWIED</sequence>
<dbReference type="AlphaFoldDB" id="A0A1Y2MTG5"/>
<evidence type="ECO:0000259" key="3">
    <source>
        <dbReference type="Pfam" id="PF00496"/>
    </source>
</evidence>
<dbReference type="SUPFAM" id="SSF53850">
    <property type="entry name" value="Periplasmic binding protein-like II"/>
    <property type="match status" value="1"/>
</dbReference>
<dbReference type="CDD" id="cd08492">
    <property type="entry name" value="PBP2_NikA_DppA_OppA_like_15"/>
    <property type="match status" value="1"/>
</dbReference>
<evidence type="ECO:0000256" key="1">
    <source>
        <dbReference type="ARBA" id="ARBA00022729"/>
    </source>
</evidence>
<dbReference type="PIRSF" id="PIRSF002741">
    <property type="entry name" value="MppA"/>
    <property type="match status" value="1"/>
</dbReference>
<evidence type="ECO:0000313" key="5">
    <source>
        <dbReference type="Proteomes" id="UP000194360"/>
    </source>
</evidence>
<dbReference type="PANTHER" id="PTHR30290:SF38">
    <property type="entry name" value="D,D-DIPEPTIDE-BINDING PERIPLASMIC PROTEIN DDPA-RELATED"/>
    <property type="match status" value="1"/>
</dbReference>
<feature type="chain" id="PRO_5013209005" evidence="2">
    <location>
        <begin position="32"/>
        <end position="546"/>
    </location>
</feature>
<dbReference type="InterPro" id="IPR039424">
    <property type="entry name" value="SBP_5"/>
</dbReference>
<evidence type="ECO:0000256" key="2">
    <source>
        <dbReference type="SAM" id="SignalP"/>
    </source>
</evidence>
<organism evidence="4 5">
    <name type="scientific">Pseudonocardia autotrophica</name>
    <name type="common">Amycolata autotrophica</name>
    <name type="synonym">Nocardia autotrophica</name>
    <dbReference type="NCBI Taxonomy" id="2074"/>
    <lineage>
        <taxon>Bacteria</taxon>
        <taxon>Bacillati</taxon>
        <taxon>Actinomycetota</taxon>
        <taxon>Actinomycetes</taxon>
        <taxon>Pseudonocardiales</taxon>
        <taxon>Pseudonocardiaceae</taxon>
        <taxon>Pseudonocardia</taxon>
    </lineage>
</organism>
<dbReference type="InterPro" id="IPR000914">
    <property type="entry name" value="SBP_5_dom"/>
</dbReference>
<evidence type="ECO:0000313" key="4">
    <source>
        <dbReference type="EMBL" id="OSY38492.1"/>
    </source>
</evidence>
<dbReference type="OrthoDB" id="9046151at2"/>
<dbReference type="EMBL" id="MIGB01000022">
    <property type="protein sequence ID" value="OSY38492.1"/>
    <property type="molecule type" value="Genomic_DNA"/>
</dbReference>
<feature type="signal peptide" evidence="2">
    <location>
        <begin position="1"/>
        <end position="31"/>
    </location>
</feature>
<dbReference type="PANTHER" id="PTHR30290">
    <property type="entry name" value="PERIPLASMIC BINDING COMPONENT OF ABC TRANSPORTER"/>
    <property type="match status" value="1"/>
</dbReference>
<dbReference type="GO" id="GO:0042597">
    <property type="term" value="C:periplasmic space"/>
    <property type="evidence" value="ECO:0007669"/>
    <property type="project" value="UniProtKB-ARBA"/>
</dbReference>
<dbReference type="InterPro" id="IPR030678">
    <property type="entry name" value="Peptide/Ni-bd"/>
</dbReference>
<dbReference type="GO" id="GO:0015833">
    <property type="term" value="P:peptide transport"/>
    <property type="evidence" value="ECO:0007669"/>
    <property type="project" value="TreeGrafter"/>
</dbReference>
<dbReference type="GO" id="GO:0043190">
    <property type="term" value="C:ATP-binding cassette (ABC) transporter complex"/>
    <property type="evidence" value="ECO:0007669"/>
    <property type="project" value="InterPro"/>
</dbReference>
<feature type="domain" description="Solute-binding protein family 5" evidence="3">
    <location>
        <begin position="88"/>
        <end position="441"/>
    </location>
</feature>
<dbReference type="STRING" id="2074.BG845_04008"/>
<reference evidence="4 5" key="1">
    <citation type="submission" date="2016-09" db="EMBL/GenBank/DDBJ databases">
        <title>Pseudonocardia autotrophica DSM535, a candidate organism with high potential of specific P450 cytochromes.</title>
        <authorList>
            <person name="Grumaz C."/>
            <person name="Vainshtein Y."/>
            <person name="Kirstahler P."/>
            <person name="Sohn K."/>
        </authorList>
    </citation>
    <scope>NUCLEOTIDE SEQUENCE [LARGE SCALE GENOMIC DNA]</scope>
    <source>
        <strain evidence="4 5">DSM 535</strain>
    </source>
</reference>
<dbReference type="Gene3D" id="3.40.190.10">
    <property type="entry name" value="Periplasmic binding protein-like II"/>
    <property type="match status" value="1"/>
</dbReference>